<keyword evidence="3" id="KW-0813">Transport</keyword>
<evidence type="ECO:0000256" key="7">
    <source>
        <dbReference type="ARBA" id="ARBA00022989"/>
    </source>
</evidence>
<keyword evidence="10" id="KW-0407">Ion channel</keyword>
<evidence type="ECO:0000256" key="6">
    <source>
        <dbReference type="ARBA" id="ARBA00022781"/>
    </source>
</evidence>
<evidence type="ECO:0000256" key="1">
    <source>
        <dbReference type="ARBA" id="ARBA00004651"/>
    </source>
</evidence>
<comment type="subcellular location">
    <subcellularLocation>
        <location evidence="1">Cell membrane</location>
        <topology evidence="1">Multi-pass membrane protein</topology>
    </subcellularLocation>
</comment>
<organism evidence="12 13">
    <name type="scientific">Chionoecetes opilio</name>
    <name type="common">Atlantic snow crab</name>
    <name type="synonym">Cancer opilio</name>
    <dbReference type="NCBI Taxonomy" id="41210"/>
    <lineage>
        <taxon>Eukaryota</taxon>
        <taxon>Metazoa</taxon>
        <taxon>Ecdysozoa</taxon>
        <taxon>Arthropoda</taxon>
        <taxon>Crustacea</taxon>
        <taxon>Multicrustacea</taxon>
        <taxon>Malacostraca</taxon>
        <taxon>Eumalacostraca</taxon>
        <taxon>Eucarida</taxon>
        <taxon>Decapoda</taxon>
        <taxon>Pleocyemata</taxon>
        <taxon>Brachyura</taxon>
        <taxon>Eubrachyura</taxon>
        <taxon>Majoidea</taxon>
        <taxon>Majidae</taxon>
        <taxon>Chionoecetes</taxon>
    </lineage>
</organism>
<feature type="transmembrane region" description="Helical" evidence="11">
    <location>
        <begin position="68"/>
        <end position="91"/>
    </location>
</feature>
<keyword evidence="8" id="KW-0406">Ion transport</keyword>
<name>A0A8J4YEC9_CHIOP</name>
<dbReference type="GO" id="GO:0015252">
    <property type="term" value="F:proton channel activity"/>
    <property type="evidence" value="ECO:0007669"/>
    <property type="project" value="InterPro"/>
</dbReference>
<dbReference type="InterPro" id="IPR004878">
    <property type="entry name" value="Otopetrin"/>
</dbReference>
<comment type="similarity">
    <text evidence="2">Belongs to the otopetrin family.</text>
</comment>
<dbReference type="Proteomes" id="UP000770661">
    <property type="component" value="Unassembled WGS sequence"/>
</dbReference>
<sequence length="140" mass="16257">MWCNVGKERLKKLSHPSKPEMEESATLDKRGVRKGYWKVSLQDMLVAETSRRTCTTRYQMVTKPGRQVVTFLLFANITLWGLDTFMTQSAVSQEFQFGFYGLLAWGVLTRVSLPLLILYRFHSGVILIEIWKNTYRTKAD</sequence>
<proteinExistence type="inferred from homology"/>
<evidence type="ECO:0000313" key="13">
    <source>
        <dbReference type="Proteomes" id="UP000770661"/>
    </source>
</evidence>
<evidence type="ECO:0000256" key="10">
    <source>
        <dbReference type="ARBA" id="ARBA00023303"/>
    </source>
</evidence>
<keyword evidence="9 11" id="KW-0472">Membrane</keyword>
<evidence type="ECO:0000313" key="12">
    <source>
        <dbReference type="EMBL" id="KAG0725053.1"/>
    </source>
</evidence>
<dbReference type="PANTHER" id="PTHR21522:SF32">
    <property type="entry name" value="OTOPETRIN-2"/>
    <property type="match status" value="1"/>
</dbReference>
<reference evidence="12" key="1">
    <citation type="submission" date="2020-07" db="EMBL/GenBank/DDBJ databases">
        <title>The High-quality genome of the commercially important snow crab, Chionoecetes opilio.</title>
        <authorList>
            <person name="Jeong J.-H."/>
            <person name="Ryu S."/>
        </authorList>
    </citation>
    <scope>NUCLEOTIDE SEQUENCE</scope>
    <source>
        <strain evidence="12">MADBK_172401_WGS</strain>
        <tissue evidence="12">Digestive gland</tissue>
    </source>
</reference>
<evidence type="ECO:0000256" key="9">
    <source>
        <dbReference type="ARBA" id="ARBA00023136"/>
    </source>
</evidence>
<gene>
    <name evidence="12" type="ORF">GWK47_039354</name>
</gene>
<dbReference type="Pfam" id="PF03189">
    <property type="entry name" value="Otopetrin"/>
    <property type="match status" value="1"/>
</dbReference>
<accession>A0A8J4YEC9</accession>
<evidence type="ECO:0000256" key="4">
    <source>
        <dbReference type="ARBA" id="ARBA00022475"/>
    </source>
</evidence>
<evidence type="ECO:0000256" key="8">
    <source>
        <dbReference type="ARBA" id="ARBA00023065"/>
    </source>
</evidence>
<dbReference type="EMBL" id="JACEEZ010006093">
    <property type="protein sequence ID" value="KAG0725053.1"/>
    <property type="molecule type" value="Genomic_DNA"/>
</dbReference>
<evidence type="ECO:0000256" key="11">
    <source>
        <dbReference type="SAM" id="Phobius"/>
    </source>
</evidence>
<dbReference type="AlphaFoldDB" id="A0A8J4YEC9"/>
<evidence type="ECO:0000256" key="5">
    <source>
        <dbReference type="ARBA" id="ARBA00022692"/>
    </source>
</evidence>
<comment type="caution">
    <text evidence="12">The sequence shown here is derived from an EMBL/GenBank/DDBJ whole genome shotgun (WGS) entry which is preliminary data.</text>
</comment>
<dbReference type="GO" id="GO:0005886">
    <property type="term" value="C:plasma membrane"/>
    <property type="evidence" value="ECO:0007669"/>
    <property type="project" value="UniProtKB-SubCell"/>
</dbReference>
<keyword evidence="4" id="KW-1003">Cell membrane</keyword>
<keyword evidence="6" id="KW-0375">Hydrogen ion transport</keyword>
<evidence type="ECO:0000256" key="3">
    <source>
        <dbReference type="ARBA" id="ARBA00022448"/>
    </source>
</evidence>
<keyword evidence="13" id="KW-1185">Reference proteome</keyword>
<evidence type="ECO:0000256" key="2">
    <source>
        <dbReference type="ARBA" id="ARBA00006513"/>
    </source>
</evidence>
<feature type="transmembrane region" description="Helical" evidence="11">
    <location>
        <begin position="97"/>
        <end position="119"/>
    </location>
</feature>
<dbReference type="PANTHER" id="PTHR21522">
    <property type="entry name" value="PROTON CHANNEL OTOP"/>
    <property type="match status" value="1"/>
</dbReference>
<protein>
    <submittedName>
        <fullName evidence="12">Proton channel OtopLc</fullName>
    </submittedName>
</protein>
<keyword evidence="7 11" id="KW-1133">Transmembrane helix</keyword>
<keyword evidence="5 11" id="KW-0812">Transmembrane</keyword>
<dbReference type="OrthoDB" id="6429739at2759"/>